<evidence type="ECO:0000313" key="2">
    <source>
        <dbReference type="Proteomes" id="UP000694005"/>
    </source>
</evidence>
<dbReference type="EMBL" id="LS974624">
    <property type="protein sequence ID" value="CAG7897146.1"/>
    <property type="molecule type" value="Genomic_DNA"/>
</dbReference>
<proteinExistence type="predicted"/>
<organism evidence="1 2">
    <name type="scientific">Brassica campestris</name>
    <name type="common">Field mustard</name>
    <dbReference type="NCBI Taxonomy" id="3711"/>
    <lineage>
        <taxon>Eukaryota</taxon>
        <taxon>Viridiplantae</taxon>
        <taxon>Streptophyta</taxon>
        <taxon>Embryophyta</taxon>
        <taxon>Tracheophyta</taxon>
        <taxon>Spermatophyta</taxon>
        <taxon>Magnoliopsida</taxon>
        <taxon>eudicotyledons</taxon>
        <taxon>Gunneridae</taxon>
        <taxon>Pentapetalae</taxon>
        <taxon>rosids</taxon>
        <taxon>malvids</taxon>
        <taxon>Brassicales</taxon>
        <taxon>Brassicaceae</taxon>
        <taxon>Brassiceae</taxon>
        <taxon>Brassica</taxon>
    </lineage>
</organism>
<evidence type="ECO:0000313" key="1">
    <source>
        <dbReference type="EMBL" id="CAG7897146.1"/>
    </source>
</evidence>
<sequence>MRASSMKGGGTATIKIMVKYSSVLDPREAETWSHSIIKLQSLLHHRFLSRCSSMGFGFVPYFTFSLEVGVLIAFSQPSRCQSKDVHCLLDFGQ</sequence>
<protein>
    <submittedName>
        <fullName evidence="1">Uncharacterized protein</fullName>
    </submittedName>
</protein>
<accession>A0A8D9M3M4</accession>
<reference evidence="1 2" key="1">
    <citation type="submission" date="2021-07" db="EMBL/GenBank/DDBJ databases">
        <authorList>
            <consortium name="Genoscope - CEA"/>
            <person name="William W."/>
        </authorList>
    </citation>
    <scope>NUCLEOTIDE SEQUENCE [LARGE SCALE GENOMIC DNA]</scope>
</reference>
<gene>
    <name evidence="1" type="ORF">BRAPAZ1V2_A08P08120.2</name>
</gene>
<dbReference type="Proteomes" id="UP000694005">
    <property type="component" value="Chromosome A08"/>
</dbReference>
<dbReference type="AlphaFoldDB" id="A0A8D9M3M4"/>
<name>A0A8D9M3M4_BRACM</name>
<dbReference type="Gramene" id="A08p08120.2_BraZ1">
    <property type="protein sequence ID" value="A08p08120.2_BraZ1.CDS"/>
    <property type="gene ID" value="A08g08120.2_BraZ1"/>
</dbReference>